<evidence type="ECO:0000256" key="1">
    <source>
        <dbReference type="SAM" id="MobiDB-lite"/>
    </source>
</evidence>
<evidence type="ECO:0000313" key="7">
    <source>
        <dbReference type="Proteomes" id="UP000049023"/>
    </source>
</evidence>
<dbReference type="Proteomes" id="UP000044938">
    <property type="component" value="Unassembled WGS sequence"/>
</dbReference>
<name>A0A655AIX1_MYCTX</name>
<dbReference type="EMBL" id="CNFU01001391">
    <property type="protein sequence ID" value="CKT37920.1"/>
    <property type="molecule type" value="Genomic_DNA"/>
</dbReference>
<gene>
    <name evidence="2" type="ORF">ERS007657_02556</name>
    <name evidence="4" type="ORF">ERS007720_04519</name>
    <name evidence="3" type="ORF">ERS027661_04269</name>
</gene>
<dbReference type="Proteomes" id="UP000046680">
    <property type="component" value="Unassembled WGS sequence"/>
</dbReference>
<evidence type="ECO:0000313" key="2">
    <source>
        <dbReference type="EMBL" id="CFR86972.1"/>
    </source>
</evidence>
<dbReference type="AlphaFoldDB" id="A0A655AIX1"/>
<evidence type="ECO:0000313" key="5">
    <source>
        <dbReference type="Proteomes" id="UP000044938"/>
    </source>
</evidence>
<feature type="region of interest" description="Disordered" evidence="1">
    <location>
        <begin position="1"/>
        <end position="41"/>
    </location>
</feature>
<accession>A0A655AIX1</accession>
<dbReference type="EMBL" id="CGCX01001008">
    <property type="protein sequence ID" value="CFR86972.1"/>
    <property type="molecule type" value="Genomic_DNA"/>
</dbReference>
<protein>
    <submittedName>
        <fullName evidence="3">Uncharacterized protein</fullName>
    </submittedName>
</protein>
<dbReference type="EMBL" id="CSAJ01000986">
    <property type="protein sequence ID" value="COX44385.1"/>
    <property type="molecule type" value="Genomic_DNA"/>
</dbReference>
<evidence type="ECO:0000313" key="3">
    <source>
        <dbReference type="EMBL" id="CKT37920.1"/>
    </source>
</evidence>
<evidence type="ECO:0000313" key="4">
    <source>
        <dbReference type="EMBL" id="COX44385.1"/>
    </source>
</evidence>
<reference evidence="5 6" key="1">
    <citation type="submission" date="2015-03" db="EMBL/GenBank/DDBJ databases">
        <authorList>
            <consortium name="Pathogen Informatics"/>
        </authorList>
    </citation>
    <scope>NUCLEOTIDE SEQUENCE [LARGE SCALE GENOMIC DNA]</scope>
    <source>
        <strain evidence="3 7">Bir 187</strain>
        <strain evidence="2 6">C09601061</strain>
        <strain evidence="4 5">M09401471</strain>
    </source>
</reference>
<feature type="compositionally biased region" description="Polar residues" evidence="1">
    <location>
        <begin position="22"/>
        <end position="40"/>
    </location>
</feature>
<evidence type="ECO:0000313" key="6">
    <source>
        <dbReference type="Proteomes" id="UP000046680"/>
    </source>
</evidence>
<sequence length="78" mass="7766">MASTASLSPCTTWNTPAGRPASMNSSASLTGTDGSRSLGLSTKALPHARAGPAFHSGIIAGKLNGVIPATTPRGCRSE</sequence>
<dbReference type="Proteomes" id="UP000049023">
    <property type="component" value="Unassembled WGS sequence"/>
</dbReference>
<proteinExistence type="predicted"/>
<feature type="compositionally biased region" description="Polar residues" evidence="1">
    <location>
        <begin position="1"/>
        <end position="15"/>
    </location>
</feature>
<organism evidence="3 7">
    <name type="scientific">Mycobacterium tuberculosis</name>
    <dbReference type="NCBI Taxonomy" id="1773"/>
    <lineage>
        <taxon>Bacteria</taxon>
        <taxon>Bacillati</taxon>
        <taxon>Actinomycetota</taxon>
        <taxon>Actinomycetes</taxon>
        <taxon>Mycobacteriales</taxon>
        <taxon>Mycobacteriaceae</taxon>
        <taxon>Mycobacterium</taxon>
        <taxon>Mycobacterium tuberculosis complex</taxon>
    </lineage>
</organism>